<sequence length="153" mass="16160">MEQMQTPMAEFLQASMSKIKEMVDVNTVVGEPITTPDGVTLVPVSRVSFGFGHGGSDLVKQRSGFAGGSGAGIRIEPIGFLLVKEGSVRMLNILPPANTTLDRVIDMVPLILDKAEQFLDKKAEDKRAAGAASSAEDAANVAAEAVAEQFDRA</sequence>
<dbReference type="EMBL" id="DVGA01000021">
    <property type="protein sequence ID" value="HIQ77924.1"/>
    <property type="molecule type" value="Genomic_DNA"/>
</dbReference>
<dbReference type="PANTHER" id="PTHR39162">
    <property type="entry name" value="GLL3345 PROTEIN"/>
    <property type="match status" value="1"/>
</dbReference>
<gene>
    <name evidence="1" type="primary">ytfJ</name>
    <name evidence="1" type="ORF">IAB77_01540</name>
</gene>
<name>A0A9D0ZEK9_9FIRM</name>
<dbReference type="PANTHER" id="PTHR39162:SF1">
    <property type="entry name" value="SPORULATION PROTEIN YTFJ"/>
    <property type="match status" value="1"/>
</dbReference>
<evidence type="ECO:0000313" key="2">
    <source>
        <dbReference type="Proteomes" id="UP000824262"/>
    </source>
</evidence>
<proteinExistence type="predicted"/>
<comment type="caution">
    <text evidence="1">The sequence shown here is derived from an EMBL/GenBank/DDBJ whole genome shotgun (WGS) entry which is preliminary data.</text>
</comment>
<reference evidence="1" key="1">
    <citation type="submission" date="2020-10" db="EMBL/GenBank/DDBJ databases">
        <authorList>
            <person name="Gilroy R."/>
        </authorList>
    </citation>
    <scope>NUCLEOTIDE SEQUENCE</scope>
    <source>
        <strain evidence="1">ChiBcolR7-354</strain>
    </source>
</reference>
<dbReference type="NCBIfam" id="TIGR02874">
    <property type="entry name" value="spore_ytfJ"/>
    <property type="match status" value="1"/>
</dbReference>
<protein>
    <submittedName>
        <fullName evidence="1">GerW family sporulation protein</fullName>
    </submittedName>
</protein>
<reference evidence="1" key="2">
    <citation type="journal article" date="2021" name="PeerJ">
        <title>Extensive microbial diversity within the chicken gut microbiome revealed by metagenomics and culture.</title>
        <authorList>
            <person name="Gilroy R."/>
            <person name="Ravi A."/>
            <person name="Getino M."/>
            <person name="Pursley I."/>
            <person name="Horton D.L."/>
            <person name="Alikhan N.F."/>
            <person name="Baker D."/>
            <person name="Gharbi K."/>
            <person name="Hall N."/>
            <person name="Watson M."/>
            <person name="Adriaenssens E.M."/>
            <person name="Foster-Nyarko E."/>
            <person name="Jarju S."/>
            <person name="Secka A."/>
            <person name="Antonio M."/>
            <person name="Oren A."/>
            <person name="Chaudhuri R.R."/>
            <person name="La Ragione R."/>
            <person name="Hildebrand F."/>
            <person name="Pallen M.J."/>
        </authorList>
    </citation>
    <scope>NUCLEOTIDE SEQUENCE</scope>
    <source>
        <strain evidence="1">ChiBcolR7-354</strain>
    </source>
</reference>
<dbReference type="PIRSF" id="PIRSF021377">
    <property type="entry name" value="YtfJ"/>
    <property type="match status" value="1"/>
</dbReference>
<dbReference type="AlphaFoldDB" id="A0A9D0ZEK9"/>
<accession>A0A9D0ZEK9</accession>
<organism evidence="1 2">
    <name type="scientific">Candidatus Scatomorpha intestinavium</name>
    <dbReference type="NCBI Taxonomy" id="2840922"/>
    <lineage>
        <taxon>Bacteria</taxon>
        <taxon>Bacillati</taxon>
        <taxon>Bacillota</taxon>
        <taxon>Clostridia</taxon>
        <taxon>Eubacteriales</taxon>
        <taxon>Candidatus Scatomorpha</taxon>
    </lineage>
</organism>
<dbReference type="InterPro" id="IPR014229">
    <property type="entry name" value="Spore_YtfJ"/>
</dbReference>
<dbReference type="Pfam" id="PF09579">
    <property type="entry name" value="Spore_YtfJ"/>
    <property type="match status" value="1"/>
</dbReference>
<evidence type="ECO:0000313" key="1">
    <source>
        <dbReference type="EMBL" id="HIQ77924.1"/>
    </source>
</evidence>
<dbReference type="Proteomes" id="UP000824262">
    <property type="component" value="Unassembled WGS sequence"/>
</dbReference>